<dbReference type="PROSITE" id="PS51904">
    <property type="entry name" value="GLYCOSYL_HYDROL_F25_2"/>
    <property type="match status" value="1"/>
</dbReference>
<dbReference type="GO" id="GO:0009253">
    <property type="term" value="P:peptidoglycan catabolic process"/>
    <property type="evidence" value="ECO:0007669"/>
    <property type="project" value="InterPro"/>
</dbReference>
<organism evidence="3 4">
    <name type="scientific">Kandleria vitulina</name>
    <dbReference type="NCBI Taxonomy" id="1630"/>
    <lineage>
        <taxon>Bacteria</taxon>
        <taxon>Bacillati</taxon>
        <taxon>Bacillota</taxon>
        <taxon>Erysipelotrichia</taxon>
        <taxon>Erysipelotrichales</taxon>
        <taxon>Coprobacillaceae</taxon>
        <taxon>Kandleria</taxon>
    </lineage>
</organism>
<comment type="similarity">
    <text evidence="1">Belongs to the glycosyl hydrolase 25 family.</text>
</comment>
<dbReference type="EMBL" id="FNNF01000018">
    <property type="protein sequence ID" value="SDW50512.1"/>
    <property type="molecule type" value="Genomic_DNA"/>
</dbReference>
<evidence type="ECO:0000313" key="3">
    <source>
        <dbReference type="EMBL" id="SDW50512.1"/>
    </source>
</evidence>
<dbReference type="SUPFAM" id="SSF51445">
    <property type="entry name" value="(Trans)glycosidases"/>
    <property type="match status" value="1"/>
</dbReference>
<sequence length="473" mass="52924">MNRFKRCLSVCLSLLMALTIVGVQNVQAAGISLSVTKKTMKVGQSFTFKINHSASHVARSTNTKIVSVTQKTKTKYVKKKKKVTIYKKVKKKYVKKKVWRTYTVKKVSKVKNTFSIKAKKNGKASVRVVYRNKNYDCKVVVGSTSTTSKKASPSNLITSKPKTSYTAKCSTTSIMYVGQTVKLGKELGGNGAYVSSKPSVALVDTSTGLVMPIGEGTATIKNTESNKSKVITVKDSKNVEVGIDVSYHNETVDYKSAKRNGIDFVVIRGGNGYMKRKTTNAKGVDLNLKKNIDGCEAAGLKYGFYWYLQSNSGSGKMTEKHAEMQATAMADALDSYKSSMKLFKLPIYLDLEQHSALLVSEDNDSKAMKENAAFQKKICQAFINVLLKRGYNNIGIYASRAWYNDYLQDEYFVNQFASRWLANYQFDSANNSTMIPTFKYNNKTYYPDIWQTGENFKVSFNGSKAIDMNYRYL</sequence>
<dbReference type="GO" id="GO:0016998">
    <property type="term" value="P:cell wall macromolecule catabolic process"/>
    <property type="evidence" value="ECO:0007669"/>
    <property type="project" value="InterPro"/>
</dbReference>
<dbReference type="Gene3D" id="2.60.40.1080">
    <property type="match status" value="1"/>
</dbReference>
<dbReference type="Gene3D" id="3.20.20.80">
    <property type="entry name" value="Glycosidases"/>
    <property type="match status" value="1"/>
</dbReference>
<evidence type="ECO:0000256" key="2">
    <source>
        <dbReference type="SAM" id="SignalP"/>
    </source>
</evidence>
<reference evidence="3 4" key="1">
    <citation type="submission" date="2016-10" db="EMBL/GenBank/DDBJ databases">
        <authorList>
            <person name="de Groot N.N."/>
        </authorList>
    </citation>
    <scope>NUCLEOTIDE SEQUENCE [LARGE SCALE GENOMIC DNA]</scope>
    <source>
        <strain evidence="3 4">S3b</strain>
    </source>
</reference>
<proteinExistence type="inferred from homology"/>
<evidence type="ECO:0000313" key="4">
    <source>
        <dbReference type="Proteomes" id="UP000182429"/>
    </source>
</evidence>
<dbReference type="STRING" id="1630.SAMN05216514_10587"/>
<dbReference type="PANTHER" id="PTHR34135:SF2">
    <property type="entry name" value="LYSOZYME"/>
    <property type="match status" value="1"/>
</dbReference>
<dbReference type="InterPro" id="IPR017853">
    <property type="entry name" value="GH"/>
</dbReference>
<dbReference type="OrthoDB" id="9765879at2"/>
<dbReference type="RefSeq" id="WP_074686450.1">
    <property type="nucleotide sequence ID" value="NZ_FNNF01000018.1"/>
</dbReference>
<dbReference type="GO" id="GO:0003796">
    <property type="term" value="F:lysozyme activity"/>
    <property type="evidence" value="ECO:0007669"/>
    <property type="project" value="InterPro"/>
</dbReference>
<dbReference type="InterPro" id="IPR002053">
    <property type="entry name" value="Glyco_hydro_25"/>
</dbReference>
<protein>
    <submittedName>
        <fullName evidence="3">Glycosyl hydrolases family 25</fullName>
    </submittedName>
</protein>
<feature type="signal peptide" evidence="2">
    <location>
        <begin position="1"/>
        <end position="28"/>
    </location>
</feature>
<dbReference type="Proteomes" id="UP000182429">
    <property type="component" value="Unassembled WGS sequence"/>
</dbReference>
<dbReference type="eggNOG" id="COG3757">
    <property type="taxonomic scope" value="Bacteria"/>
</dbReference>
<dbReference type="AlphaFoldDB" id="A0A1H2U2Q9"/>
<dbReference type="InterPro" id="IPR008964">
    <property type="entry name" value="Invasin/intimin_cell_adhesion"/>
</dbReference>
<feature type="chain" id="PRO_5010223636" evidence="2">
    <location>
        <begin position="29"/>
        <end position="473"/>
    </location>
</feature>
<dbReference type="Pfam" id="PF01183">
    <property type="entry name" value="Glyco_hydro_25"/>
    <property type="match status" value="1"/>
</dbReference>
<dbReference type="SUPFAM" id="SSF49373">
    <property type="entry name" value="Invasin/intimin cell-adhesion fragments"/>
    <property type="match status" value="1"/>
</dbReference>
<keyword evidence="3" id="KW-0378">Hydrolase</keyword>
<accession>A0A1H2U2Q9</accession>
<keyword evidence="2" id="KW-0732">Signal</keyword>
<dbReference type="PANTHER" id="PTHR34135">
    <property type="entry name" value="LYSOZYME"/>
    <property type="match status" value="1"/>
</dbReference>
<gene>
    <name evidence="3" type="ORF">SAMN04487759_1185</name>
</gene>
<name>A0A1H2U2Q9_9FIRM</name>
<dbReference type="GO" id="GO:0016052">
    <property type="term" value="P:carbohydrate catabolic process"/>
    <property type="evidence" value="ECO:0007669"/>
    <property type="project" value="TreeGrafter"/>
</dbReference>
<evidence type="ECO:0000256" key="1">
    <source>
        <dbReference type="ARBA" id="ARBA00010646"/>
    </source>
</evidence>